<name>A0A1I2KZB4_9ACTN</name>
<evidence type="ECO:0000313" key="2">
    <source>
        <dbReference type="Proteomes" id="UP000199645"/>
    </source>
</evidence>
<dbReference type="AlphaFoldDB" id="A0A1I2KZB4"/>
<evidence type="ECO:0000313" key="1">
    <source>
        <dbReference type="EMBL" id="SFF72402.1"/>
    </source>
</evidence>
<organism evidence="1 2">
    <name type="scientific">Actinoplanes philippinensis</name>
    <dbReference type="NCBI Taxonomy" id="35752"/>
    <lineage>
        <taxon>Bacteria</taxon>
        <taxon>Bacillati</taxon>
        <taxon>Actinomycetota</taxon>
        <taxon>Actinomycetes</taxon>
        <taxon>Micromonosporales</taxon>
        <taxon>Micromonosporaceae</taxon>
        <taxon>Actinoplanes</taxon>
    </lineage>
</organism>
<dbReference type="STRING" id="35752.SAMN05421541_11980"/>
<protein>
    <recommendedName>
        <fullName evidence="3">Prophage regulatory protein</fullName>
    </recommendedName>
</protein>
<reference evidence="1 2" key="1">
    <citation type="submission" date="2016-10" db="EMBL/GenBank/DDBJ databases">
        <authorList>
            <person name="de Groot N.N."/>
        </authorList>
    </citation>
    <scope>NUCLEOTIDE SEQUENCE [LARGE SCALE GENOMIC DNA]</scope>
    <source>
        <strain evidence="1 2">DSM 43019</strain>
    </source>
</reference>
<accession>A0A1I2KZB4</accession>
<proteinExistence type="predicted"/>
<evidence type="ECO:0008006" key="3">
    <source>
        <dbReference type="Google" id="ProtNLM"/>
    </source>
</evidence>
<dbReference type="OrthoDB" id="3298455at2"/>
<keyword evidence="2" id="KW-1185">Reference proteome</keyword>
<gene>
    <name evidence="1" type="ORF">SAMN05421541_11980</name>
</gene>
<dbReference type="RefSeq" id="WP_093621058.1">
    <property type="nucleotide sequence ID" value="NZ_BOMT01000074.1"/>
</dbReference>
<dbReference type="EMBL" id="FONV01000019">
    <property type="protein sequence ID" value="SFF72402.1"/>
    <property type="molecule type" value="Genomic_DNA"/>
</dbReference>
<dbReference type="Proteomes" id="UP000199645">
    <property type="component" value="Unassembled WGS sequence"/>
</dbReference>
<sequence length="70" mass="8105">MTDCRHLMGTHEIRMLLGGITRQRVYQLTCRPDFPPPAADLSQGKVWYTVDIERWVADRKDTLFAADPDE</sequence>